<dbReference type="AlphaFoldDB" id="A0A3D8PLF5"/>
<dbReference type="Pfam" id="PF05582">
    <property type="entry name" value="Peptidase_U57"/>
    <property type="match status" value="1"/>
</dbReference>
<name>A0A3D8PLF5_9BACI</name>
<protein>
    <submittedName>
        <fullName evidence="1">Sporulation peptidase YabG</fullName>
    </submittedName>
</protein>
<dbReference type="InterPro" id="IPR008764">
    <property type="entry name" value="Peptidase_U57"/>
</dbReference>
<dbReference type="Proteomes" id="UP000256520">
    <property type="component" value="Unassembled WGS sequence"/>
</dbReference>
<sequence length="289" mass="33235">MDITVGTLVSRKSYNHDLIFRMASIKSGIANLYGEAIRLEADAPIDDLLVVETRELERRRQKIKEKEENSYRLFRQDYQLVKEKREYQATDGYQDYVKYFQLPTKVLHLDGDQMYLRKCISLYQRMGLQVHGVHLHEKVMPTEVGSLVERIQPNIVVITGHDSFSKNKGTKEDLRAYRHSKYFVETVREARRINPHLDQMVIFAGACQSHFESLIRAGANFASSPLRINIHALDPVYIAAKVAYTPFMESVSVWEALKNTMTGEKGMGGIETRGLLRTGMPYLEETAEE</sequence>
<proteinExistence type="predicted"/>
<gene>
    <name evidence="1" type="primary">yabG</name>
    <name evidence="1" type="ORF">CWR45_14600</name>
</gene>
<evidence type="ECO:0000313" key="2">
    <source>
        <dbReference type="Proteomes" id="UP000256520"/>
    </source>
</evidence>
<dbReference type="EMBL" id="PIOD01000016">
    <property type="protein sequence ID" value="RDW16844.1"/>
    <property type="molecule type" value="Genomic_DNA"/>
</dbReference>
<dbReference type="OrthoDB" id="9785306at2"/>
<organism evidence="1 2">
    <name type="scientific">Oceanobacillus chungangensis</name>
    <dbReference type="NCBI Taxonomy" id="1229152"/>
    <lineage>
        <taxon>Bacteria</taxon>
        <taxon>Bacillati</taxon>
        <taxon>Bacillota</taxon>
        <taxon>Bacilli</taxon>
        <taxon>Bacillales</taxon>
        <taxon>Bacillaceae</taxon>
        <taxon>Oceanobacillus</taxon>
    </lineage>
</organism>
<dbReference type="NCBIfam" id="TIGR02855">
    <property type="entry name" value="spore_yabG"/>
    <property type="match status" value="1"/>
</dbReference>
<keyword evidence="2" id="KW-1185">Reference proteome</keyword>
<evidence type="ECO:0000313" key="1">
    <source>
        <dbReference type="EMBL" id="RDW16844.1"/>
    </source>
</evidence>
<accession>A0A3D8PLF5</accession>
<dbReference type="PIRSF" id="PIRSF011575">
    <property type="entry name" value="YabG"/>
    <property type="match status" value="1"/>
</dbReference>
<dbReference type="RefSeq" id="WP_115750598.1">
    <property type="nucleotide sequence ID" value="NZ_PIOD01000016.1"/>
</dbReference>
<reference evidence="2" key="1">
    <citation type="submission" date="2017-11" db="EMBL/GenBank/DDBJ databases">
        <authorList>
            <person name="Zhu W."/>
        </authorList>
    </citation>
    <scope>NUCLEOTIDE SEQUENCE [LARGE SCALE GENOMIC DNA]</scope>
    <source>
        <strain evidence="2">CAU 1051</strain>
    </source>
</reference>
<comment type="caution">
    <text evidence="1">The sequence shown here is derived from an EMBL/GenBank/DDBJ whole genome shotgun (WGS) entry which is preliminary data.</text>
</comment>